<sequence length="410" mass="45954">MDFLEWYKNKITSGEEEPPSRLWEDIQNDLDIDRVYNRLETSLRKDRRKVWLIRGATAASIALLLGLGAILFFLPMPEKPSVADNQTTQTPPDSATNNQQDSKADSVNAPSTTLIGASVKQATLVALSDARIKTKPINIITTNTLTFKDTLAKKSLKKANFEMDFEKKSGLEFSLPEQEYIYTQTDINPLPEKSSGFESLANFNKPKSAFSDFTIGISGELANTWVLNNKTIEGLNPEDFTATRPTFVGNYGLNFAANLSKRWELVSKINFTRKNSQSYNEYIQGKYVGNTINLKYFDFALMGRIKPFRKNLNHNLSAGLYTAFLQDATQNIDGEQSNITSDFSNTDFGLIGGYEYRAPLTGVLTLSTGVFYRMGLKNIFAGNQLVSRELNHSINTSLNFTVSVDYKFSL</sequence>
<keyword evidence="2" id="KW-0812">Transmembrane</keyword>
<evidence type="ECO:0000256" key="2">
    <source>
        <dbReference type="SAM" id="Phobius"/>
    </source>
</evidence>
<dbReference type="RefSeq" id="WP_109265167.1">
    <property type="nucleotide sequence ID" value="NZ_QEWP01000012.1"/>
</dbReference>
<dbReference type="OrthoDB" id="1111789at2"/>
<comment type="caution">
    <text evidence="3">The sequence shown here is derived from an EMBL/GenBank/DDBJ whole genome shotgun (WGS) entry which is preliminary data.</text>
</comment>
<evidence type="ECO:0000313" key="3">
    <source>
        <dbReference type="EMBL" id="PWD98633.1"/>
    </source>
</evidence>
<organism evidence="3 4">
    <name type="scientific">Marinilabilia rubra</name>
    <dbReference type="NCBI Taxonomy" id="2162893"/>
    <lineage>
        <taxon>Bacteria</taxon>
        <taxon>Pseudomonadati</taxon>
        <taxon>Bacteroidota</taxon>
        <taxon>Bacteroidia</taxon>
        <taxon>Marinilabiliales</taxon>
        <taxon>Marinilabiliaceae</taxon>
        <taxon>Marinilabilia</taxon>
    </lineage>
</organism>
<name>A0A2U2B6G5_9BACT</name>
<proteinExistence type="predicted"/>
<keyword evidence="4" id="KW-1185">Reference proteome</keyword>
<feature type="region of interest" description="Disordered" evidence="1">
    <location>
        <begin position="82"/>
        <end position="109"/>
    </location>
</feature>
<evidence type="ECO:0000256" key="1">
    <source>
        <dbReference type="SAM" id="MobiDB-lite"/>
    </source>
</evidence>
<gene>
    <name evidence="3" type="ORF">DDZ16_14320</name>
</gene>
<evidence type="ECO:0000313" key="4">
    <source>
        <dbReference type="Proteomes" id="UP000244956"/>
    </source>
</evidence>
<keyword evidence="2" id="KW-0472">Membrane</keyword>
<feature type="transmembrane region" description="Helical" evidence="2">
    <location>
        <begin position="51"/>
        <end position="74"/>
    </location>
</feature>
<protein>
    <submittedName>
        <fullName evidence="3">PorT family protein</fullName>
    </submittedName>
</protein>
<dbReference type="EMBL" id="QEWP01000012">
    <property type="protein sequence ID" value="PWD98633.1"/>
    <property type="molecule type" value="Genomic_DNA"/>
</dbReference>
<accession>A0A2U2B6G5</accession>
<dbReference type="Proteomes" id="UP000244956">
    <property type="component" value="Unassembled WGS sequence"/>
</dbReference>
<feature type="compositionally biased region" description="Polar residues" evidence="1">
    <location>
        <begin position="83"/>
        <end position="101"/>
    </location>
</feature>
<keyword evidence="2" id="KW-1133">Transmembrane helix</keyword>
<reference evidence="3 4" key="1">
    <citation type="submission" date="2018-05" db="EMBL/GenBank/DDBJ databases">
        <title>Marinilabilia rubrum sp. nov., isolated from saltern sediment.</title>
        <authorList>
            <person name="Zhang R."/>
        </authorList>
    </citation>
    <scope>NUCLEOTIDE SEQUENCE [LARGE SCALE GENOMIC DNA]</scope>
    <source>
        <strain evidence="3 4">WTE16</strain>
    </source>
</reference>
<dbReference type="AlphaFoldDB" id="A0A2U2B6G5"/>